<evidence type="ECO:0000313" key="1">
    <source>
        <dbReference type="EMBL" id="RVW27909.1"/>
    </source>
</evidence>
<gene>
    <name evidence="1" type="ORF">CK203_084950</name>
</gene>
<proteinExistence type="predicted"/>
<accession>A0A438CXH3</accession>
<dbReference type="Proteomes" id="UP000288805">
    <property type="component" value="Unassembled WGS sequence"/>
</dbReference>
<dbReference type="EMBL" id="QGNW01001932">
    <property type="protein sequence ID" value="RVW27909.1"/>
    <property type="molecule type" value="Genomic_DNA"/>
</dbReference>
<evidence type="ECO:0000313" key="2">
    <source>
        <dbReference type="Proteomes" id="UP000288805"/>
    </source>
</evidence>
<name>A0A438CXH3_VITVI</name>
<dbReference type="AlphaFoldDB" id="A0A438CXH3"/>
<sequence>MEKKSHLINDLKRDLGGGGLGFFKGEGGWNPWFSGLFNDWEMEMVERFLFSLQGKRVVTNLEDRILWKEAKDENFSVRTLYNVTEGSRTVLFPKSVIWSPCVPTKARKLLPKCLTNDGKLGGGGRGDGCGDGDNSSALRVATAAIHLGMRCYGANGDDSNCIDMQW</sequence>
<comment type="caution">
    <text evidence="1">The sequence shown here is derived from an EMBL/GenBank/DDBJ whole genome shotgun (WGS) entry which is preliminary data.</text>
</comment>
<reference evidence="1 2" key="1">
    <citation type="journal article" date="2018" name="PLoS Genet.">
        <title>Population sequencing reveals clonal diversity and ancestral inbreeding in the grapevine cultivar Chardonnay.</title>
        <authorList>
            <person name="Roach M.J."/>
            <person name="Johnson D.L."/>
            <person name="Bohlmann J."/>
            <person name="van Vuuren H.J."/>
            <person name="Jones S.J."/>
            <person name="Pretorius I.S."/>
            <person name="Schmidt S.A."/>
            <person name="Borneman A.R."/>
        </authorList>
    </citation>
    <scope>NUCLEOTIDE SEQUENCE [LARGE SCALE GENOMIC DNA]</scope>
    <source>
        <strain evidence="2">cv. Chardonnay</strain>
        <tissue evidence="1">Leaf</tissue>
    </source>
</reference>
<protein>
    <submittedName>
        <fullName evidence="1">Uncharacterized protein</fullName>
    </submittedName>
</protein>
<organism evidence="1 2">
    <name type="scientific">Vitis vinifera</name>
    <name type="common">Grape</name>
    <dbReference type="NCBI Taxonomy" id="29760"/>
    <lineage>
        <taxon>Eukaryota</taxon>
        <taxon>Viridiplantae</taxon>
        <taxon>Streptophyta</taxon>
        <taxon>Embryophyta</taxon>
        <taxon>Tracheophyta</taxon>
        <taxon>Spermatophyta</taxon>
        <taxon>Magnoliopsida</taxon>
        <taxon>eudicotyledons</taxon>
        <taxon>Gunneridae</taxon>
        <taxon>Pentapetalae</taxon>
        <taxon>rosids</taxon>
        <taxon>Vitales</taxon>
        <taxon>Vitaceae</taxon>
        <taxon>Viteae</taxon>
        <taxon>Vitis</taxon>
    </lineage>
</organism>